<evidence type="ECO:0000313" key="10">
    <source>
        <dbReference type="EMBL" id="KOO35680.1"/>
    </source>
</evidence>
<comment type="catalytic activity">
    <reaction evidence="7">
        <text>L-threonyl-[protein] + ATP = O-phospho-L-threonyl-[protein] + ADP + H(+)</text>
        <dbReference type="Rhea" id="RHEA:46608"/>
        <dbReference type="Rhea" id="RHEA-COMP:11060"/>
        <dbReference type="Rhea" id="RHEA-COMP:11605"/>
        <dbReference type="ChEBI" id="CHEBI:15378"/>
        <dbReference type="ChEBI" id="CHEBI:30013"/>
        <dbReference type="ChEBI" id="CHEBI:30616"/>
        <dbReference type="ChEBI" id="CHEBI:61977"/>
        <dbReference type="ChEBI" id="CHEBI:456216"/>
        <dbReference type="EC" id="2.7.11.24"/>
    </reaction>
</comment>
<protein>
    <recommendedName>
        <fullName evidence="7">Mitogen-activated protein kinase</fullName>
        <ecNumber evidence="7">2.7.11.24</ecNumber>
    </recommendedName>
</protein>
<dbReference type="AlphaFoldDB" id="A0A0M0KA27"/>
<dbReference type="GO" id="GO:0004707">
    <property type="term" value="F:MAP kinase activity"/>
    <property type="evidence" value="ECO:0007669"/>
    <property type="project" value="UniProtKB-EC"/>
</dbReference>
<evidence type="ECO:0000256" key="6">
    <source>
        <dbReference type="PROSITE-ProRule" id="PRU10141"/>
    </source>
</evidence>
<keyword evidence="2 7" id="KW-0808">Transferase</keyword>
<dbReference type="Gene3D" id="1.10.510.10">
    <property type="entry name" value="Transferase(Phosphotransferase) domain 1"/>
    <property type="match status" value="1"/>
</dbReference>
<keyword evidence="11" id="KW-1185">Reference proteome</keyword>
<dbReference type="FunFam" id="1.10.510.10:FF:000040">
    <property type="entry name" value="Mitogen-activated protein kinase"/>
    <property type="match status" value="1"/>
</dbReference>
<feature type="binding site" evidence="6">
    <location>
        <position position="65"/>
    </location>
    <ligand>
        <name>ATP</name>
        <dbReference type="ChEBI" id="CHEBI:30616"/>
    </ligand>
</feature>
<gene>
    <name evidence="10" type="ORF">Ctob_013872</name>
</gene>
<evidence type="ECO:0000259" key="9">
    <source>
        <dbReference type="PROSITE" id="PS50011"/>
    </source>
</evidence>
<comment type="similarity">
    <text evidence="7">Belongs to the protein kinase superfamily. Ser/Thr protein kinase family. MAP kinase subfamily.</text>
</comment>
<dbReference type="EMBL" id="JWZX01000790">
    <property type="protein sequence ID" value="KOO35680.1"/>
    <property type="molecule type" value="Genomic_DNA"/>
</dbReference>
<name>A0A0M0KA27_9EUKA</name>
<evidence type="ECO:0000256" key="2">
    <source>
        <dbReference type="ARBA" id="ARBA00022679"/>
    </source>
</evidence>
<dbReference type="PANTHER" id="PTHR24055">
    <property type="entry name" value="MITOGEN-ACTIVATED PROTEIN KINASE"/>
    <property type="match status" value="1"/>
</dbReference>
<evidence type="ECO:0000256" key="7">
    <source>
        <dbReference type="RuleBase" id="RU361165"/>
    </source>
</evidence>
<dbReference type="InterPro" id="IPR000719">
    <property type="entry name" value="Prot_kinase_dom"/>
</dbReference>
<dbReference type="GO" id="GO:0005524">
    <property type="term" value="F:ATP binding"/>
    <property type="evidence" value="ECO:0007669"/>
    <property type="project" value="UniProtKB-UniRule"/>
</dbReference>
<dbReference type="InterPro" id="IPR050117">
    <property type="entry name" value="MAPK"/>
</dbReference>
<evidence type="ECO:0000256" key="4">
    <source>
        <dbReference type="ARBA" id="ARBA00022777"/>
    </source>
</evidence>
<evidence type="ECO:0000313" key="11">
    <source>
        <dbReference type="Proteomes" id="UP000037460"/>
    </source>
</evidence>
<dbReference type="InterPro" id="IPR011009">
    <property type="entry name" value="Kinase-like_dom_sf"/>
</dbReference>
<keyword evidence="1 7" id="KW-0723">Serine/threonine-protein kinase</keyword>
<dbReference type="InterPro" id="IPR017441">
    <property type="entry name" value="Protein_kinase_ATP_BS"/>
</dbReference>
<dbReference type="EC" id="2.7.11.24" evidence="7"/>
<dbReference type="PROSITE" id="PS00108">
    <property type="entry name" value="PROTEIN_KINASE_ST"/>
    <property type="match status" value="1"/>
</dbReference>
<reference evidence="11" key="1">
    <citation type="journal article" date="2015" name="PLoS Genet.">
        <title>Genome Sequence and Transcriptome Analyses of Chrysochromulina tobin: Metabolic Tools for Enhanced Algal Fitness in the Prominent Order Prymnesiales (Haptophyceae).</title>
        <authorList>
            <person name="Hovde B.T."/>
            <person name="Deodato C.R."/>
            <person name="Hunsperger H.M."/>
            <person name="Ryken S.A."/>
            <person name="Yost W."/>
            <person name="Jha R.K."/>
            <person name="Patterson J."/>
            <person name="Monnat R.J. Jr."/>
            <person name="Barlow S.B."/>
            <person name="Starkenburg S.R."/>
            <person name="Cattolico R.A."/>
        </authorList>
    </citation>
    <scope>NUCLEOTIDE SEQUENCE</scope>
    <source>
        <strain evidence="11">CCMP291</strain>
    </source>
</reference>
<evidence type="ECO:0000256" key="3">
    <source>
        <dbReference type="ARBA" id="ARBA00022741"/>
    </source>
</evidence>
<dbReference type="Gene3D" id="3.30.200.20">
    <property type="entry name" value="Phosphorylase Kinase, domain 1"/>
    <property type="match status" value="1"/>
</dbReference>
<proteinExistence type="inferred from homology"/>
<dbReference type="PROSITE" id="PS00107">
    <property type="entry name" value="PROTEIN_KINASE_ATP"/>
    <property type="match status" value="1"/>
</dbReference>
<dbReference type="SMART" id="SM00220">
    <property type="entry name" value="S_TKc"/>
    <property type="match status" value="1"/>
</dbReference>
<keyword evidence="7" id="KW-0460">Magnesium</keyword>
<organism evidence="10 11">
    <name type="scientific">Chrysochromulina tobinii</name>
    <dbReference type="NCBI Taxonomy" id="1460289"/>
    <lineage>
        <taxon>Eukaryota</taxon>
        <taxon>Haptista</taxon>
        <taxon>Haptophyta</taxon>
        <taxon>Prymnesiophyceae</taxon>
        <taxon>Prymnesiales</taxon>
        <taxon>Chrysochromulinaceae</taxon>
        <taxon>Chrysochromulina</taxon>
    </lineage>
</organism>
<dbReference type="FunFam" id="3.30.200.20:FF:000046">
    <property type="entry name" value="Mitogen-activated protein kinase"/>
    <property type="match status" value="1"/>
</dbReference>
<comment type="activity regulation">
    <text evidence="7">Activated by threonine and tyrosine phosphorylation.</text>
</comment>
<keyword evidence="3 6" id="KW-0547">Nucleotide-binding</keyword>
<comment type="cofactor">
    <cofactor evidence="7">
        <name>Mg(2+)</name>
        <dbReference type="ChEBI" id="CHEBI:18420"/>
    </cofactor>
</comment>
<sequence length="702" mass="78567">MSASFRGFKRGRRRSEMPKQQYKVKGETFEVDDRYEVKKKIGAGAYGVLCAAIDKKENIMVAIKKIKDAFDDAIDCKRTLREVRLMQHFTHENVLNLRDIMLPPPGQIVEWKDIYLVLELMDTDLHYIIHSKQALMDDHIQYFIYQILRGLKAIHSAKVLHRDLKPNNLLVNQNCDLKICDFGLARGVDEVAETGFTEYVVTRWYRAPELLVENQMYDLGIDIWSVGCILAECLGRKVLLPGKDYLQQLRLIIETLGEPSASDLAILENPQAVEYIKALPKKPKVPFGALYPQANPAAIDMLEKMLVFDPSKRISAAQALEHQYLRALHNVNDEPSAPTFDFSYVTSETTETDLRKLIWDQLRKYHTELGAMPASFAVLDGGGGDGGGVTRAGSSQRPSASGRIDESLADDDNSPADASKLWEALRSGEVVLVRLSYVRRLATLGHLLPKRQDLEPSAIISAEELEIIHRSVDPGIHGRRAAVEVPQHAVPIAVVSHMWATHDHPDPDGTTLSAILAAFDQPDFFQSRSGQPFFSEVGLFFDYSSLYQRLRTDREQLVFDAALGNMSMWYAHPLTTVILLTADRPGLTLSYHARGWPTYEFFMARAVKPTDETCAYWEKTYDVSAGVPCAPKAPTAFAALLQARTFTNGADKDTVTQLYSKTPMLSQLSLYGNHLITSKEPLKEAIMSGALPNLDLSIADEP</sequence>
<dbReference type="PROSITE" id="PS50011">
    <property type="entry name" value="PROTEIN_KINASE_DOM"/>
    <property type="match status" value="1"/>
</dbReference>
<dbReference type="OrthoDB" id="192887at2759"/>
<comment type="caution">
    <text evidence="10">The sequence shown here is derived from an EMBL/GenBank/DDBJ whole genome shotgun (WGS) entry which is preliminary data.</text>
</comment>
<evidence type="ECO:0000256" key="1">
    <source>
        <dbReference type="ARBA" id="ARBA00022527"/>
    </source>
</evidence>
<dbReference type="SUPFAM" id="SSF56112">
    <property type="entry name" value="Protein kinase-like (PK-like)"/>
    <property type="match status" value="1"/>
</dbReference>
<dbReference type="CDD" id="cd07834">
    <property type="entry name" value="STKc_MAPK"/>
    <property type="match status" value="1"/>
</dbReference>
<dbReference type="InterPro" id="IPR008271">
    <property type="entry name" value="Ser/Thr_kinase_AS"/>
</dbReference>
<evidence type="ECO:0000256" key="8">
    <source>
        <dbReference type="SAM" id="MobiDB-lite"/>
    </source>
</evidence>
<feature type="region of interest" description="Disordered" evidence="8">
    <location>
        <begin position="1"/>
        <end position="20"/>
    </location>
</feature>
<keyword evidence="5 6" id="KW-0067">ATP-binding</keyword>
<dbReference type="InterPro" id="IPR003527">
    <property type="entry name" value="MAP_kinase_CS"/>
</dbReference>
<dbReference type="PROSITE" id="PS01351">
    <property type="entry name" value="MAPK"/>
    <property type="match status" value="1"/>
</dbReference>
<dbReference type="Pfam" id="PF00069">
    <property type="entry name" value="Pkinase"/>
    <property type="match status" value="1"/>
</dbReference>
<dbReference type="Proteomes" id="UP000037460">
    <property type="component" value="Unassembled WGS sequence"/>
</dbReference>
<accession>A0A0M0KA27</accession>
<feature type="domain" description="Protein kinase" evidence="9">
    <location>
        <begin position="35"/>
        <end position="325"/>
    </location>
</feature>
<feature type="region of interest" description="Disordered" evidence="8">
    <location>
        <begin position="387"/>
        <end position="416"/>
    </location>
</feature>
<evidence type="ECO:0000256" key="5">
    <source>
        <dbReference type="ARBA" id="ARBA00022840"/>
    </source>
</evidence>
<keyword evidence="4 7" id="KW-0418">Kinase</keyword>